<dbReference type="RefSeq" id="XP_020043931.1">
    <property type="nucleotide sequence ID" value="XM_020188342.1"/>
</dbReference>
<dbReference type="Gene3D" id="3.40.50.2000">
    <property type="entry name" value="Glycogen Phosphorylase B"/>
    <property type="match status" value="2"/>
</dbReference>
<evidence type="ECO:0000256" key="5">
    <source>
        <dbReference type="ARBA" id="ARBA00022692"/>
    </source>
</evidence>
<organism evidence="14">
    <name type="scientific">Castor canadensis</name>
    <name type="common">American beaver</name>
    <dbReference type="NCBI Taxonomy" id="51338"/>
    <lineage>
        <taxon>Eukaryota</taxon>
        <taxon>Metazoa</taxon>
        <taxon>Chordata</taxon>
        <taxon>Craniata</taxon>
        <taxon>Vertebrata</taxon>
        <taxon>Euteleostomi</taxon>
        <taxon>Mammalia</taxon>
        <taxon>Eutheria</taxon>
        <taxon>Euarchontoglires</taxon>
        <taxon>Glires</taxon>
        <taxon>Rodentia</taxon>
        <taxon>Castorimorpha</taxon>
        <taxon>Castoridae</taxon>
        <taxon>Castor</taxon>
    </lineage>
</organism>
<feature type="transmembrane region" description="Helical" evidence="12">
    <location>
        <begin position="410"/>
        <end position="434"/>
    </location>
</feature>
<evidence type="ECO:0000256" key="1">
    <source>
        <dbReference type="ARBA" id="ARBA00004389"/>
    </source>
</evidence>
<dbReference type="GO" id="GO:0005789">
    <property type="term" value="C:endoplasmic reticulum membrane"/>
    <property type="evidence" value="ECO:0007669"/>
    <property type="project" value="UniProtKB-SubCell"/>
</dbReference>
<evidence type="ECO:0000256" key="6">
    <source>
        <dbReference type="ARBA" id="ARBA00022729"/>
    </source>
</evidence>
<dbReference type="InterPro" id="IPR035595">
    <property type="entry name" value="UDP_glycos_trans_CS"/>
</dbReference>
<comment type="similarity">
    <text evidence="2 11">Belongs to the UDP-glycosyltransferase family.</text>
</comment>
<dbReference type="FunFam" id="3.40.50.2000:FF:000001">
    <property type="entry name" value="UDP-glucuronosyltransferase"/>
    <property type="match status" value="1"/>
</dbReference>
<evidence type="ECO:0000256" key="4">
    <source>
        <dbReference type="ARBA" id="ARBA00022679"/>
    </source>
</evidence>
<dbReference type="PROSITE" id="PS00375">
    <property type="entry name" value="UDPGT"/>
    <property type="match status" value="1"/>
</dbReference>
<name>A0A8B7WKF3_CASCN</name>
<dbReference type="Pfam" id="PF00201">
    <property type="entry name" value="UDPGT"/>
    <property type="match status" value="1"/>
</dbReference>
<keyword evidence="7" id="KW-0256">Endoplasmic reticulum</keyword>
<evidence type="ECO:0000256" key="7">
    <source>
        <dbReference type="ARBA" id="ARBA00022824"/>
    </source>
</evidence>
<reference evidence="14" key="1">
    <citation type="submission" date="2025-08" db="UniProtKB">
        <authorList>
            <consortium name="RefSeq"/>
        </authorList>
    </citation>
    <scope>IDENTIFICATION</scope>
    <source>
        <tissue evidence="14">Leukocyte</tissue>
    </source>
</reference>
<dbReference type="GO" id="GO:0015020">
    <property type="term" value="F:glucuronosyltransferase activity"/>
    <property type="evidence" value="ECO:0007669"/>
    <property type="project" value="UniProtKB-EC"/>
</dbReference>
<dbReference type="PANTHER" id="PTHR48043">
    <property type="entry name" value="EG:EG0003.4 PROTEIN-RELATED"/>
    <property type="match status" value="1"/>
</dbReference>
<dbReference type="CDD" id="cd03784">
    <property type="entry name" value="GT1_Gtf-like"/>
    <property type="match status" value="1"/>
</dbReference>
<evidence type="ECO:0000256" key="8">
    <source>
        <dbReference type="ARBA" id="ARBA00022989"/>
    </source>
</evidence>
<dbReference type="InterPro" id="IPR050271">
    <property type="entry name" value="UDP-glycosyltransferase"/>
</dbReference>
<evidence type="ECO:0000313" key="13">
    <source>
        <dbReference type="Proteomes" id="UP001732720"/>
    </source>
</evidence>
<dbReference type="OrthoDB" id="5835829at2759"/>
<gene>
    <name evidence="14" type="primary">LOC109703160</name>
</gene>
<feature type="chain" id="PRO_5034392524" description="UDP-glucuronosyltransferase" evidence="12">
    <location>
        <begin position="25"/>
        <end position="446"/>
    </location>
</feature>
<keyword evidence="4 11" id="KW-0808">Transferase</keyword>
<evidence type="ECO:0000256" key="9">
    <source>
        <dbReference type="ARBA" id="ARBA00023136"/>
    </source>
</evidence>
<feature type="signal peptide" evidence="12">
    <location>
        <begin position="1"/>
        <end position="24"/>
    </location>
</feature>
<keyword evidence="9 12" id="KW-0472">Membrane</keyword>
<comment type="subcellular location">
    <subcellularLocation>
        <location evidence="1">Endoplasmic reticulum membrane</location>
        <topology evidence="1">Single-pass membrane protein</topology>
    </subcellularLocation>
    <subcellularLocation>
        <location evidence="12">Membrane</location>
        <topology evidence="12">Single-pass membrane protein</topology>
    </subcellularLocation>
</comment>
<dbReference type="InterPro" id="IPR002213">
    <property type="entry name" value="UDP_glucos_trans"/>
</dbReference>
<dbReference type="Proteomes" id="UP001732720">
    <property type="component" value="Chromosome 9"/>
</dbReference>
<protein>
    <recommendedName>
        <fullName evidence="12">UDP-glucuronosyltransferase</fullName>
        <ecNumber evidence="12">2.4.1.17</ecNumber>
    </recommendedName>
</protein>
<accession>A0A8B7WKF3</accession>
<sequence>MSMKWTSVLLLIQLTCYFTSGSCGKVVVLPMDYSHWMNIKTILDELVQRGHEVTVLTSSTSILVDPSKSSTIKFEVCPSSLNKTILEDLLKMLTDKFIYDFSKYSFWTYYSQLQKFFKDYSDVMETSCRDMVLNKELMTKLKESRFDVLLADAVVPCGRPTTLFETMGKADIWLIRTYWDLEFPRPLLPNFVFVGGLQCKPAKPLPKEMEDFVQSSGENGVIVFSLGSMVSNMTEERANVIASVLAKIPQKVLWRYDGKKPDTLGSNTRIYEWIPQNDLLGHPKTKAFITHGGANGIYEAIHHGIPMVGIPLFGDQPDNIVRMKSKGAAVRLDFNTMSSTDLLNALETVINDPSYKENAMRLSRIHHDQPVKPLDQAVFWIEFVMRHKGAKHLRPAVHDLTWFQYHSLDVIGFLLACVATVTFTITRCCMFCCWKFIKTGKKKKGD</sequence>
<dbReference type="PROSITE" id="PS51257">
    <property type="entry name" value="PROKAR_LIPOPROTEIN"/>
    <property type="match status" value="1"/>
</dbReference>
<evidence type="ECO:0000256" key="12">
    <source>
        <dbReference type="RuleBase" id="RU362059"/>
    </source>
</evidence>
<proteinExistence type="inferred from homology"/>
<keyword evidence="3 11" id="KW-0328">Glycosyltransferase</keyword>
<keyword evidence="8 12" id="KW-1133">Transmembrane helix</keyword>
<dbReference type="EC" id="2.4.1.17" evidence="12"/>
<evidence type="ECO:0000313" key="14">
    <source>
        <dbReference type="RefSeq" id="XP_020043931.1"/>
    </source>
</evidence>
<dbReference type="PANTHER" id="PTHR48043:SF12">
    <property type="entry name" value="UDP-GLUCURONOSYLTRANSFERASE 2B4"/>
    <property type="match status" value="1"/>
</dbReference>
<evidence type="ECO:0000256" key="11">
    <source>
        <dbReference type="RuleBase" id="RU003718"/>
    </source>
</evidence>
<dbReference type="SUPFAM" id="SSF53756">
    <property type="entry name" value="UDP-Glycosyltransferase/glycogen phosphorylase"/>
    <property type="match status" value="1"/>
</dbReference>
<evidence type="ECO:0000256" key="3">
    <source>
        <dbReference type="ARBA" id="ARBA00022676"/>
    </source>
</evidence>
<evidence type="ECO:0000256" key="2">
    <source>
        <dbReference type="ARBA" id="ARBA00009995"/>
    </source>
</evidence>
<evidence type="ECO:0000256" key="10">
    <source>
        <dbReference type="ARBA" id="ARBA00023180"/>
    </source>
</evidence>
<keyword evidence="6 12" id="KW-0732">Signal</keyword>
<keyword evidence="5 12" id="KW-0812">Transmembrane</keyword>
<keyword evidence="13" id="KW-1185">Reference proteome</keyword>
<comment type="catalytic activity">
    <reaction evidence="12">
        <text>glucuronate acceptor + UDP-alpha-D-glucuronate = acceptor beta-D-glucuronoside + UDP + H(+)</text>
        <dbReference type="Rhea" id="RHEA:21032"/>
        <dbReference type="ChEBI" id="CHEBI:15378"/>
        <dbReference type="ChEBI" id="CHEBI:58052"/>
        <dbReference type="ChEBI" id="CHEBI:58223"/>
        <dbReference type="ChEBI" id="CHEBI:132367"/>
        <dbReference type="ChEBI" id="CHEBI:132368"/>
        <dbReference type="EC" id="2.4.1.17"/>
    </reaction>
</comment>
<dbReference type="GeneID" id="109703160"/>
<dbReference type="RefSeq" id="XP_020043931.1">
    <property type="nucleotide sequence ID" value="XM_020188342.2"/>
</dbReference>
<dbReference type="AlphaFoldDB" id="A0A8B7WKF3"/>
<keyword evidence="10" id="KW-0325">Glycoprotein</keyword>